<dbReference type="Proteomes" id="UP000054826">
    <property type="component" value="Unassembled WGS sequence"/>
</dbReference>
<dbReference type="EMBL" id="JYDV01000008">
    <property type="protein sequence ID" value="KRZ43866.1"/>
    <property type="molecule type" value="Genomic_DNA"/>
</dbReference>
<dbReference type="EMBL" id="JYDR01000006">
    <property type="protein sequence ID" value="KRY77666.1"/>
    <property type="molecule type" value="Genomic_DNA"/>
</dbReference>
<proteinExistence type="predicted"/>
<organism evidence="2 5">
    <name type="scientific">Trichinella pseudospiralis</name>
    <name type="common">Parasitic roundworm</name>
    <dbReference type="NCBI Taxonomy" id="6337"/>
    <lineage>
        <taxon>Eukaryota</taxon>
        <taxon>Metazoa</taxon>
        <taxon>Ecdysozoa</taxon>
        <taxon>Nematoda</taxon>
        <taxon>Enoplea</taxon>
        <taxon>Dorylaimia</taxon>
        <taxon>Trichinellida</taxon>
        <taxon>Trichinellidae</taxon>
        <taxon>Trichinella</taxon>
    </lineage>
</organism>
<dbReference type="Proteomes" id="UP000054632">
    <property type="component" value="Unassembled WGS sequence"/>
</dbReference>
<evidence type="ECO:0000313" key="5">
    <source>
        <dbReference type="Proteomes" id="UP000054805"/>
    </source>
</evidence>
<name>A0A0V1JCM0_TRIPS</name>
<evidence type="ECO:0000313" key="3">
    <source>
        <dbReference type="EMBL" id="KRZ43866.1"/>
    </source>
</evidence>
<dbReference type="AlphaFoldDB" id="A0A0V1JCM0"/>
<protein>
    <submittedName>
        <fullName evidence="2">Uncharacterized protein</fullName>
    </submittedName>
</protein>
<keyword evidence="5" id="KW-1185">Reference proteome</keyword>
<evidence type="ECO:0000313" key="4">
    <source>
        <dbReference type="Proteomes" id="UP000054632"/>
    </source>
</evidence>
<dbReference type="Proteomes" id="UP000054805">
    <property type="component" value="Unassembled WGS sequence"/>
</dbReference>
<evidence type="ECO:0000313" key="1">
    <source>
        <dbReference type="EMBL" id="KRY77666.1"/>
    </source>
</evidence>
<gene>
    <name evidence="1" type="ORF">T4A_6623</name>
    <name evidence="2" type="ORF">T4B_7039</name>
    <name evidence="3" type="ORF">T4C_10420</name>
</gene>
<evidence type="ECO:0000313" key="2">
    <source>
        <dbReference type="EMBL" id="KRZ32742.1"/>
    </source>
</evidence>
<reference evidence="4 5" key="1">
    <citation type="submission" date="2015-01" db="EMBL/GenBank/DDBJ databases">
        <title>Evolution of Trichinella species and genotypes.</title>
        <authorList>
            <person name="Korhonen P.K."/>
            <person name="Edoardo P."/>
            <person name="Giuseppe L.R."/>
            <person name="Gasser R.B."/>
        </authorList>
    </citation>
    <scope>NUCLEOTIDE SEQUENCE [LARGE SCALE GENOMIC DNA]</scope>
    <source>
        <strain evidence="1">ISS13</strain>
        <strain evidence="3">ISS176</strain>
        <strain evidence="2">ISS588</strain>
    </source>
</reference>
<sequence>MATVECEAHYSRRNQRRRWMLSQMTSSELEDVDRVLRGNLDIPFALTRSGFTAPTEFFQEMESVPHFTFAEGSQLNSKHCYKSEPCQFGKYKQQPDAMLTYIHIPSWCVCKENERCALEKYDRKKKVEIYTCRQSE</sequence>
<accession>A0A0V1JCM0</accession>
<dbReference type="EMBL" id="JYDS01000014">
    <property type="protein sequence ID" value="KRZ32742.1"/>
    <property type="molecule type" value="Genomic_DNA"/>
</dbReference>
<comment type="caution">
    <text evidence="2">The sequence shown here is derived from an EMBL/GenBank/DDBJ whole genome shotgun (WGS) entry which is preliminary data.</text>
</comment>